<sequence>MNPINIILSEWYKRQDSTMNCPRINQSCHNHELTIFDTNFFKNILNFYDDNTSRFNTFFLKVYDLLKVKCLNCAINNVTYITNKLARKELYPIEVSSLFSIATIFRRFNDKHHFDLVNCLFEKIVEIQTLSNATALVDLKDLANNWIEETRLGDIGERDLSLFLLALLFSNNQLNPVIIVTDDLPFYEFVNHYYNIGTITLNGTIFNSKKVCSISAVLYIYNLFNCCCFNEFEDFFCYMRDEFNVIVHGEKRDMKKDLLLDIIKISSKSRKHKIELNCKVI</sequence>
<accession>A0A0F9GQ13</accession>
<evidence type="ECO:0000313" key="1">
    <source>
        <dbReference type="EMBL" id="KKM00874.1"/>
    </source>
</evidence>
<comment type="caution">
    <text evidence="1">The sequence shown here is derived from an EMBL/GenBank/DDBJ whole genome shotgun (WGS) entry which is preliminary data.</text>
</comment>
<protein>
    <recommendedName>
        <fullName evidence="2">PIN domain-containing protein</fullName>
    </recommendedName>
</protein>
<proteinExistence type="predicted"/>
<reference evidence="1" key="1">
    <citation type="journal article" date="2015" name="Nature">
        <title>Complex archaea that bridge the gap between prokaryotes and eukaryotes.</title>
        <authorList>
            <person name="Spang A."/>
            <person name="Saw J.H."/>
            <person name="Jorgensen S.L."/>
            <person name="Zaremba-Niedzwiedzka K."/>
            <person name="Martijn J."/>
            <person name="Lind A.E."/>
            <person name="van Eijk R."/>
            <person name="Schleper C."/>
            <person name="Guy L."/>
            <person name="Ettema T.J."/>
        </authorList>
    </citation>
    <scope>NUCLEOTIDE SEQUENCE</scope>
</reference>
<dbReference type="EMBL" id="LAZR01017330">
    <property type="protein sequence ID" value="KKM00874.1"/>
    <property type="molecule type" value="Genomic_DNA"/>
</dbReference>
<name>A0A0F9GQ13_9ZZZZ</name>
<evidence type="ECO:0008006" key="2">
    <source>
        <dbReference type="Google" id="ProtNLM"/>
    </source>
</evidence>
<organism evidence="1">
    <name type="scientific">marine sediment metagenome</name>
    <dbReference type="NCBI Taxonomy" id="412755"/>
    <lineage>
        <taxon>unclassified sequences</taxon>
        <taxon>metagenomes</taxon>
        <taxon>ecological metagenomes</taxon>
    </lineage>
</organism>
<dbReference type="AlphaFoldDB" id="A0A0F9GQ13"/>
<gene>
    <name evidence="1" type="ORF">LCGC14_1800090</name>
</gene>